<dbReference type="Pfam" id="PF00015">
    <property type="entry name" value="MCPsignal"/>
    <property type="match status" value="1"/>
</dbReference>
<dbReference type="CDD" id="cd06225">
    <property type="entry name" value="HAMP"/>
    <property type="match status" value="1"/>
</dbReference>
<evidence type="ECO:0000259" key="8">
    <source>
        <dbReference type="PROSITE" id="PS50885"/>
    </source>
</evidence>
<keyword evidence="1 6" id="KW-0812">Transmembrane</keyword>
<reference evidence="10" key="1">
    <citation type="journal article" date="2019" name="Int. J. Syst. Evol. Microbiol.">
        <title>The Global Catalogue of Microorganisms (GCM) 10K type strain sequencing project: providing services to taxonomists for standard genome sequencing and annotation.</title>
        <authorList>
            <consortium name="The Broad Institute Genomics Platform"/>
            <consortium name="The Broad Institute Genome Sequencing Center for Infectious Disease"/>
            <person name="Wu L."/>
            <person name="Ma J."/>
        </authorList>
    </citation>
    <scope>NUCLEOTIDE SEQUENCE [LARGE SCALE GENOMIC DNA]</scope>
    <source>
        <strain evidence="10">NCAIM B.02333</strain>
    </source>
</reference>
<gene>
    <name evidence="9" type="ORF">ACFOLH_10070</name>
</gene>
<dbReference type="SMART" id="SM00304">
    <property type="entry name" value="HAMP"/>
    <property type="match status" value="1"/>
</dbReference>
<dbReference type="Proteomes" id="UP001595685">
    <property type="component" value="Unassembled WGS sequence"/>
</dbReference>
<comment type="similarity">
    <text evidence="4">Belongs to the methyl-accepting chemotaxis (MCP) protein family.</text>
</comment>
<evidence type="ECO:0000256" key="1">
    <source>
        <dbReference type="ARBA" id="ARBA00022692"/>
    </source>
</evidence>
<dbReference type="PANTHER" id="PTHR32089">
    <property type="entry name" value="METHYL-ACCEPTING CHEMOTAXIS PROTEIN MCPB"/>
    <property type="match status" value="1"/>
</dbReference>
<dbReference type="SUPFAM" id="SSF58104">
    <property type="entry name" value="Methyl-accepting chemotaxis protein (MCP) signaling domain"/>
    <property type="match status" value="1"/>
</dbReference>
<keyword evidence="2 6" id="KW-1133">Transmembrane helix</keyword>
<dbReference type="InterPro" id="IPR004089">
    <property type="entry name" value="MCPsignal_dom"/>
</dbReference>
<keyword evidence="6" id="KW-0472">Membrane</keyword>
<organism evidence="9 10">
    <name type="scientific">Aquipuribacter hungaricus</name>
    <dbReference type="NCBI Taxonomy" id="545624"/>
    <lineage>
        <taxon>Bacteria</taxon>
        <taxon>Bacillati</taxon>
        <taxon>Actinomycetota</taxon>
        <taxon>Actinomycetes</taxon>
        <taxon>Micrococcales</taxon>
        <taxon>Intrasporangiaceae</taxon>
        <taxon>Aquipuribacter</taxon>
    </lineage>
</organism>
<dbReference type="PANTHER" id="PTHR32089:SF112">
    <property type="entry name" value="LYSOZYME-LIKE PROTEIN-RELATED"/>
    <property type="match status" value="1"/>
</dbReference>
<dbReference type="PROSITE" id="PS50885">
    <property type="entry name" value="HAMP"/>
    <property type="match status" value="1"/>
</dbReference>
<dbReference type="Pfam" id="PF00672">
    <property type="entry name" value="HAMP"/>
    <property type="match status" value="1"/>
</dbReference>
<name>A0ABV7WIH0_9MICO</name>
<evidence type="ECO:0000256" key="4">
    <source>
        <dbReference type="ARBA" id="ARBA00029447"/>
    </source>
</evidence>
<evidence type="ECO:0000256" key="3">
    <source>
        <dbReference type="ARBA" id="ARBA00023224"/>
    </source>
</evidence>
<evidence type="ECO:0000259" key="7">
    <source>
        <dbReference type="PROSITE" id="PS50111"/>
    </source>
</evidence>
<dbReference type="RefSeq" id="WP_340292869.1">
    <property type="nucleotide sequence ID" value="NZ_JBBEOI010000086.1"/>
</dbReference>
<dbReference type="InterPro" id="IPR003660">
    <property type="entry name" value="HAMP_dom"/>
</dbReference>
<keyword evidence="10" id="KW-1185">Reference proteome</keyword>
<feature type="transmembrane region" description="Helical" evidence="6">
    <location>
        <begin position="27"/>
        <end position="49"/>
    </location>
</feature>
<feature type="domain" description="Methyl-accepting transducer" evidence="7">
    <location>
        <begin position="283"/>
        <end position="512"/>
    </location>
</feature>
<dbReference type="InterPro" id="IPR024478">
    <property type="entry name" value="HlyB_4HB_MCP"/>
</dbReference>
<keyword evidence="3 5" id="KW-0807">Transducer</keyword>
<evidence type="ECO:0000313" key="9">
    <source>
        <dbReference type="EMBL" id="MFC3688687.1"/>
    </source>
</evidence>
<evidence type="ECO:0000256" key="6">
    <source>
        <dbReference type="SAM" id="Phobius"/>
    </source>
</evidence>
<dbReference type="EMBL" id="JBHRWW010000005">
    <property type="protein sequence ID" value="MFC3688687.1"/>
    <property type="molecule type" value="Genomic_DNA"/>
</dbReference>
<dbReference type="Pfam" id="PF12729">
    <property type="entry name" value="4HB_MCP_1"/>
    <property type="match status" value="1"/>
</dbReference>
<feature type="transmembrane region" description="Helical" evidence="6">
    <location>
        <begin position="203"/>
        <end position="224"/>
    </location>
</feature>
<evidence type="ECO:0000256" key="2">
    <source>
        <dbReference type="ARBA" id="ARBA00022989"/>
    </source>
</evidence>
<sequence length="541" mass="55800">MTRTPGTAAARRGLLARARDLPIARKLLAAFGAVTVLLVAVGGVSLVQLQRASDRLALMDTETLEAVSTLGTVESRFESLRFRLVDLAVASEGDEVAVTDRIAVLDDEMDEAFAAYQRTDMTGREDAVLRLTTALEEYREIRDAELVPLAKADRTTEFVKVREEKLTPLAKTVADTVDELMAIEHAAAAASVEEGAAAYRSAVVLLGAAVLLAVVVSTTLALVIGRAVADPLRRTVAVLEGLAEGRLDQRLPAEATDEVGLMARALNRALDMLTETMTRISGSSQSLASASEQLSAVSAQLSGSAEESAAQAGSASSAAEQVSANVQTVAAGTEQMSAAIREIAASASDASGTAADAVQSAAGATDTVEQLGRSTAEIAAVLKVITSIAEQTNLLALNATIESARAGEAGKGFAVVATEVKELATQTGKATEDIARRIDAIQRDSSHAGDAIRSISDVIDRINASQSTIAAAVEEQTATTNEMTRSVSEAAQGASEIASGVASVAQAAAETTDGASQTSAAAVELSAMAGDLQVLVGRFRF</sequence>
<proteinExistence type="inferred from homology"/>
<feature type="domain" description="HAMP" evidence="8">
    <location>
        <begin position="226"/>
        <end position="278"/>
    </location>
</feature>
<dbReference type="PRINTS" id="PR00260">
    <property type="entry name" value="CHEMTRNSDUCR"/>
</dbReference>
<dbReference type="SMART" id="SM00283">
    <property type="entry name" value="MA"/>
    <property type="match status" value="1"/>
</dbReference>
<evidence type="ECO:0000256" key="5">
    <source>
        <dbReference type="PROSITE-ProRule" id="PRU00284"/>
    </source>
</evidence>
<dbReference type="Gene3D" id="1.10.287.950">
    <property type="entry name" value="Methyl-accepting chemotaxis protein"/>
    <property type="match status" value="1"/>
</dbReference>
<dbReference type="PROSITE" id="PS50111">
    <property type="entry name" value="CHEMOTAXIS_TRANSDUC_2"/>
    <property type="match status" value="1"/>
</dbReference>
<accession>A0ABV7WIH0</accession>
<dbReference type="InterPro" id="IPR004090">
    <property type="entry name" value="Chemotax_Me-accpt_rcpt"/>
</dbReference>
<protein>
    <submittedName>
        <fullName evidence="9">Methyl-accepting chemotaxis protein</fullName>
    </submittedName>
</protein>
<evidence type="ECO:0000313" key="10">
    <source>
        <dbReference type="Proteomes" id="UP001595685"/>
    </source>
</evidence>
<comment type="caution">
    <text evidence="9">The sequence shown here is derived from an EMBL/GenBank/DDBJ whole genome shotgun (WGS) entry which is preliminary data.</text>
</comment>